<dbReference type="KEGG" id="pfp:PFL1_04299"/>
<dbReference type="GO" id="GO:0015031">
    <property type="term" value="P:protein transport"/>
    <property type="evidence" value="ECO:0007669"/>
    <property type="project" value="UniProtKB-UniRule"/>
</dbReference>
<dbReference type="GO" id="GO:0000407">
    <property type="term" value="C:phagophore assembly site"/>
    <property type="evidence" value="ECO:0007669"/>
    <property type="project" value="UniProtKB-SubCell"/>
</dbReference>
<dbReference type="Gene3D" id="3.40.140.100">
    <property type="entry name" value="Ubiquitin-like modifier-activating enzyme ATG7 C-terminal domain"/>
    <property type="match status" value="1"/>
</dbReference>
<evidence type="ECO:0000256" key="6">
    <source>
        <dbReference type="PIRSR" id="PIRSR606285-1"/>
    </source>
</evidence>
<keyword evidence="5 7" id="KW-0072">Autophagy</keyword>
<dbReference type="InterPro" id="IPR006285">
    <property type="entry name" value="Atg7"/>
</dbReference>
<gene>
    <name evidence="11" type="ORF">PFL1_04299</name>
</gene>
<feature type="domain" description="Ubiquitin-like modifier-activating enzyme Atg7 N-terminal" evidence="10">
    <location>
        <begin position="4"/>
        <end position="382"/>
    </location>
</feature>
<dbReference type="Pfam" id="PF16420">
    <property type="entry name" value="ATG7_N"/>
    <property type="match status" value="1"/>
</dbReference>
<feature type="compositionally biased region" description="Low complexity" evidence="8">
    <location>
        <begin position="650"/>
        <end position="670"/>
    </location>
</feature>
<comment type="function">
    <text evidence="7">E1-like activating enzyme involved in the 2 ubiquitin-like systems required for cytoplasm to vacuole transport (Cvt) and autophagy. Activates ATG12 for its conjugation with ATG5 and ATG8 for its conjugation with phosphatidylethanolamine. Both systems are needed for the ATG8 association to Cvt vesicles and autophagosomes membranes. Autophagy is essential for maintenance of amino acid levels and protein synthesis under nitrogen starvation. Required for selective autophagic degradation of the nucleus (nucleophagy) as well as for mitophagy which contributes to regulate mitochondrial quantity and quality by eliminating the mitochondria to a basal level to fulfill cellular energy requirements and preventing excess ROS production.</text>
</comment>
<keyword evidence="4 7" id="KW-0653">Protein transport</keyword>
<evidence type="ECO:0000256" key="3">
    <source>
        <dbReference type="ARBA" id="ARBA00022448"/>
    </source>
</evidence>
<feature type="active site" description="Glycyl thioester intermediate" evidence="6">
    <location>
        <position position="619"/>
    </location>
</feature>
<dbReference type="GO" id="GO:0019778">
    <property type="term" value="F:Atg12 activating enzyme activity"/>
    <property type="evidence" value="ECO:0007669"/>
    <property type="project" value="TreeGrafter"/>
</dbReference>
<name>A0A061H4X9_9BASI</name>
<dbReference type="OrthoDB" id="338614at2759"/>
<organism evidence="11 12">
    <name type="scientific">Pseudozyma flocculosa PF-1</name>
    <dbReference type="NCBI Taxonomy" id="1277687"/>
    <lineage>
        <taxon>Eukaryota</taxon>
        <taxon>Fungi</taxon>
        <taxon>Dikarya</taxon>
        <taxon>Basidiomycota</taxon>
        <taxon>Ustilaginomycotina</taxon>
        <taxon>Ustilaginomycetes</taxon>
        <taxon>Ustilaginales</taxon>
        <taxon>Ustilaginaceae</taxon>
        <taxon>Pseudozyma</taxon>
    </lineage>
</organism>
<evidence type="ECO:0000256" key="2">
    <source>
        <dbReference type="ARBA" id="ARBA00017647"/>
    </source>
</evidence>
<dbReference type="InterPro" id="IPR042522">
    <property type="entry name" value="Atg7_N_1"/>
</dbReference>
<evidence type="ECO:0000313" key="12">
    <source>
        <dbReference type="Proteomes" id="UP000053664"/>
    </source>
</evidence>
<feature type="region of interest" description="Disordered" evidence="8">
    <location>
        <begin position="646"/>
        <end position="674"/>
    </location>
</feature>
<comment type="subunit">
    <text evidence="7">Homodimer.</text>
</comment>
<dbReference type="GO" id="GO:0032446">
    <property type="term" value="P:protein modification by small protein conjugation"/>
    <property type="evidence" value="ECO:0007669"/>
    <property type="project" value="TreeGrafter"/>
</dbReference>
<dbReference type="RefSeq" id="XP_007880017.1">
    <property type="nucleotide sequence ID" value="XM_007881826.1"/>
</dbReference>
<evidence type="ECO:0000256" key="8">
    <source>
        <dbReference type="SAM" id="MobiDB-lite"/>
    </source>
</evidence>
<reference evidence="11 12" key="1">
    <citation type="journal article" date="2013" name="Plant Cell">
        <title>The transition from a phytopathogenic smut ancestor to an anamorphic biocontrol agent deciphered by comparative whole-genome analysis.</title>
        <authorList>
            <person name="Lefebvre F."/>
            <person name="Joly D.L."/>
            <person name="Labbe C."/>
            <person name="Teichmann B."/>
            <person name="Linning R."/>
            <person name="Belzile F."/>
            <person name="Bakkeren G."/>
            <person name="Belanger R.R."/>
        </authorList>
    </citation>
    <scope>NUCLEOTIDE SEQUENCE [LARGE SCALE GENOMIC DNA]</scope>
    <source>
        <strain evidence="11 12">PF-1</strain>
    </source>
</reference>
<dbReference type="GeneID" id="19318405"/>
<dbReference type="FunFam" id="3.40.50.720:FF:000243">
    <property type="entry name" value="Ubiquitin-like modifier-activating enzyme ATG7"/>
    <property type="match status" value="1"/>
</dbReference>
<dbReference type="AlphaFoldDB" id="A0A061H4X9"/>
<dbReference type="GO" id="GO:0000422">
    <property type="term" value="P:autophagy of mitochondrion"/>
    <property type="evidence" value="ECO:0007669"/>
    <property type="project" value="TreeGrafter"/>
</dbReference>
<dbReference type="GO" id="GO:0019779">
    <property type="term" value="F:Atg8 activating enzyme activity"/>
    <property type="evidence" value="ECO:0007669"/>
    <property type="project" value="TreeGrafter"/>
</dbReference>
<dbReference type="GO" id="GO:0034727">
    <property type="term" value="P:piecemeal microautophagy of the nucleus"/>
    <property type="evidence" value="ECO:0007669"/>
    <property type="project" value="TreeGrafter"/>
</dbReference>
<dbReference type="InterPro" id="IPR032197">
    <property type="entry name" value="Atg7_N"/>
</dbReference>
<dbReference type="GO" id="GO:0006995">
    <property type="term" value="P:cellular response to nitrogen starvation"/>
    <property type="evidence" value="ECO:0007669"/>
    <property type="project" value="TreeGrafter"/>
</dbReference>
<dbReference type="InterPro" id="IPR035985">
    <property type="entry name" value="Ubiquitin-activating_enz"/>
</dbReference>
<sequence length="772" mass="82686">MALIKFAPFGATIHPSFWQQLSSYKIDRLQLSEEPVDVRATYAAGRSILDRQTGQEVHLGCSINVDGSSFLGVGNEQGPDAPSTASHAVAVRGRLKNFNTIEEFKKADKQAAFDEALQDIWQSILHADDPTDKLSSFLVLTFADLKKYRFFYWFAFPALTAKPSWELVGEPGGAEAGQAGQAGQGGWRSVADVLGGRGAQSLASQLASRHDAGERCDFFLVKRASSSSADAVEVAGVKHFDAFFAGVDEGERIVGLLDPSSNIDAPGWPLRNLLVMLHARYGVSRIKVVRWKDAISAAIPAGGGATLGGGSGAARLSLIGDVVLPKLPESVDGSAGRVVLDGGRTLALASQPDRPDAPAGVGWERNAQGKLGPKVADLGPLMDPARLADQAVDLNLKLMRWRIMPDIKLERIQQTRCLLLGAGTLGCYVARTLLGWGVRHITFVDSSRVSFSNPVRQPLFDFQDCLDGGKPKAQCAADKLKQIYPGVTSEGHTLNIPMPGHPVAPGSVEQVRRDVAQLESLIDGHDVVYLLMDSRESRWLPTVLGAAKSKLVVNAALGFDTYLVMRHGAPPASPSPSAANDRGDEMSKPPSHRRLGCYFCNDVVAPTDSLTDRTLDQMCTVTRPGLAAIAGASAVELMVSTLQHERGMRAPAASSSSSSSPSSSGSGAAADAGQDDTSTVLGVVPHQIRGFLAKFNNLLIVGQAYDRCTGCSAAVVDAYRRDGFDMLLRAFNEDQFLERLTGLDKMYAEADEIEAALDWEEDDEEEEGQEAM</sequence>
<dbReference type="Proteomes" id="UP000053664">
    <property type="component" value="Unassembled WGS sequence"/>
</dbReference>
<dbReference type="Pfam" id="PF00899">
    <property type="entry name" value="ThiF"/>
    <property type="match status" value="1"/>
</dbReference>
<comment type="similarity">
    <text evidence="1 7">Belongs to the ATG7 family.</text>
</comment>
<proteinExistence type="inferred from homology"/>
<dbReference type="eggNOG" id="KOG2337">
    <property type="taxonomic scope" value="Eukaryota"/>
</dbReference>
<comment type="subcellular location">
    <subcellularLocation>
        <location evidence="7">Cytoplasm</location>
    </subcellularLocation>
    <subcellularLocation>
        <location evidence="7">Preautophagosomal structure</location>
    </subcellularLocation>
</comment>
<evidence type="ECO:0000256" key="1">
    <source>
        <dbReference type="ARBA" id="ARBA00010931"/>
    </source>
</evidence>
<feature type="region of interest" description="Disordered" evidence="8">
    <location>
        <begin position="570"/>
        <end position="590"/>
    </location>
</feature>
<dbReference type="PANTHER" id="PTHR10953:SF3">
    <property type="entry name" value="UBIQUITIN-LIKE MODIFIER-ACTIVATING ENZYME ATG7"/>
    <property type="match status" value="1"/>
</dbReference>
<evidence type="ECO:0000256" key="4">
    <source>
        <dbReference type="ARBA" id="ARBA00022927"/>
    </source>
</evidence>
<dbReference type="Gene3D" id="3.40.140.70">
    <property type="entry name" value="Ubiquitin-like modifier-activating enzyme ATG7 N-terminal domain"/>
    <property type="match status" value="1"/>
</dbReference>
<feature type="domain" description="THIF-type NAD/FAD binding fold" evidence="9">
    <location>
        <begin position="399"/>
        <end position="645"/>
    </location>
</feature>
<dbReference type="EMBL" id="KE361636">
    <property type="protein sequence ID" value="EPQ27972.1"/>
    <property type="molecule type" value="Genomic_DNA"/>
</dbReference>
<dbReference type="CDD" id="cd01486">
    <property type="entry name" value="Apg7"/>
    <property type="match status" value="1"/>
</dbReference>
<evidence type="ECO:0000259" key="9">
    <source>
        <dbReference type="Pfam" id="PF00899"/>
    </source>
</evidence>
<evidence type="ECO:0000256" key="5">
    <source>
        <dbReference type="ARBA" id="ARBA00023006"/>
    </source>
</evidence>
<dbReference type="NCBIfam" id="TIGR01381">
    <property type="entry name" value="E1_like_apg7"/>
    <property type="match status" value="1"/>
</dbReference>
<dbReference type="PANTHER" id="PTHR10953">
    <property type="entry name" value="UBIQUITIN-ACTIVATING ENZYME E1"/>
    <property type="match status" value="1"/>
</dbReference>
<dbReference type="SUPFAM" id="SSF69572">
    <property type="entry name" value="Activating enzymes of the ubiquitin-like proteins"/>
    <property type="match status" value="1"/>
</dbReference>
<dbReference type="InterPro" id="IPR045886">
    <property type="entry name" value="ThiF/MoeB/HesA"/>
</dbReference>
<dbReference type="InterPro" id="IPR000594">
    <property type="entry name" value="ThiF_NAD_FAD-bd"/>
</dbReference>
<evidence type="ECO:0000259" key="10">
    <source>
        <dbReference type="Pfam" id="PF16420"/>
    </source>
</evidence>
<protein>
    <recommendedName>
        <fullName evidence="2 7">Ubiquitin-like modifier-activating enzyme ATG7</fullName>
    </recommendedName>
    <alternativeName>
        <fullName evidence="7">Autophagy-related protein 7</fullName>
    </alternativeName>
</protein>
<dbReference type="HOGENOM" id="CLU_012998_2_1_1"/>
<evidence type="ECO:0000256" key="7">
    <source>
        <dbReference type="RuleBase" id="RU366022"/>
    </source>
</evidence>
<keyword evidence="7" id="KW-0833">Ubl conjugation pathway</keyword>
<dbReference type="Gene3D" id="3.40.50.720">
    <property type="entry name" value="NAD(P)-binding Rossmann-like Domain"/>
    <property type="match status" value="1"/>
</dbReference>
<dbReference type="GO" id="GO:0000045">
    <property type="term" value="P:autophagosome assembly"/>
    <property type="evidence" value="ECO:0007669"/>
    <property type="project" value="TreeGrafter"/>
</dbReference>
<dbReference type="InterPro" id="IPR042523">
    <property type="entry name" value="Atg7_N_2"/>
</dbReference>
<accession>A0A061H4X9</accession>
<keyword evidence="7" id="KW-0963">Cytoplasm</keyword>
<keyword evidence="3 7" id="KW-0813">Transport</keyword>
<evidence type="ECO:0000313" key="11">
    <source>
        <dbReference type="EMBL" id="EPQ27972.1"/>
    </source>
</evidence>